<evidence type="ECO:0000256" key="1">
    <source>
        <dbReference type="ARBA" id="ARBA00022729"/>
    </source>
</evidence>
<accession>A0A3D9ST79</accession>
<dbReference type="PANTHER" id="PTHR30222:SF18">
    <property type="entry name" value="BIFUNCTIONAL POLYHYDROXYBUTYRATE SYNTHASE _ ABC TRANSPORTER PERIPLASMIC BINDING PROTEIN-RELATED"/>
    <property type="match status" value="1"/>
</dbReference>
<evidence type="ECO:0000313" key="2">
    <source>
        <dbReference type="EMBL" id="REE99152.1"/>
    </source>
</evidence>
<dbReference type="PANTHER" id="PTHR30222">
    <property type="entry name" value="SPERMIDINE/PUTRESCINE-BINDING PERIPLASMIC PROTEIN"/>
    <property type="match status" value="1"/>
</dbReference>
<dbReference type="OrthoDB" id="9813777at2"/>
<dbReference type="AlphaFoldDB" id="A0A3D9ST79"/>
<comment type="caution">
    <text evidence="2">The sequence shown here is derived from an EMBL/GenBank/DDBJ whole genome shotgun (WGS) entry which is preliminary data.</text>
</comment>
<evidence type="ECO:0000313" key="3">
    <source>
        <dbReference type="Proteomes" id="UP000256661"/>
    </source>
</evidence>
<name>A0A3D9ST79_9ACTN</name>
<gene>
    <name evidence="2" type="ORF">DFJ69_4659</name>
</gene>
<protein>
    <submittedName>
        <fullName evidence="2">Putative spermidine/putrescine transport system substrate-binding protein</fullName>
    </submittedName>
</protein>
<dbReference type="SUPFAM" id="SSF53850">
    <property type="entry name" value="Periplasmic binding protein-like II"/>
    <property type="match status" value="1"/>
</dbReference>
<dbReference type="Pfam" id="PF13416">
    <property type="entry name" value="SBP_bac_8"/>
    <property type="match status" value="1"/>
</dbReference>
<dbReference type="InterPro" id="IPR006059">
    <property type="entry name" value="SBP"/>
</dbReference>
<proteinExistence type="predicted"/>
<keyword evidence="3" id="KW-1185">Reference proteome</keyword>
<organism evidence="2 3">
    <name type="scientific">Thermomonospora umbrina</name>
    <dbReference type="NCBI Taxonomy" id="111806"/>
    <lineage>
        <taxon>Bacteria</taxon>
        <taxon>Bacillati</taxon>
        <taxon>Actinomycetota</taxon>
        <taxon>Actinomycetes</taxon>
        <taxon>Streptosporangiales</taxon>
        <taxon>Thermomonosporaceae</taxon>
        <taxon>Thermomonospora</taxon>
    </lineage>
</organism>
<reference evidence="2 3" key="1">
    <citation type="submission" date="2018-08" db="EMBL/GenBank/DDBJ databases">
        <title>Sequencing the genomes of 1000 actinobacteria strains.</title>
        <authorList>
            <person name="Klenk H.-P."/>
        </authorList>
    </citation>
    <scope>NUCLEOTIDE SEQUENCE [LARGE SCALE GENOMIC DNA]</scope>
    <source>
        <strain evidence="2 3">DSM 43927</strain>
    </source>
</reference>
<sequence>MEQSGPVGRATRALTGATRSLRGLGVRHRAAAALAVLTVLALIVVAAGRDGDGPPVGTVRAAQSLGPGEGALSLVTWPGLVENGSTDPRVNWVTPFEERTNCKVTIRPVSTAEEMVELMSDPDRRYDGVSAPPEVAGRLIETGQAAPVNPDLVEGYKQLESRLRSLLKQDDTVYGVPYVWGSNLLMYDQRSVRPAPTGWSALFDPDEAARYRGKLIMRDTPLALAEAALYLRSEKKSLDITDPYALTPEQLDAAADVVRDQRANVTTLWSQPAEAVSAFAGGEAVMGQVWSYHLDVLTRADRPVAGIVPEEGVTGWANSWLMGSRVQHPNCMYQWMKWASSPDVQQQVAEWAGVAPANPETCESDLLKASFCAAHRVGDGSYLKKVIFARSPSKDCGEGRRECTDYAEWTRAWQEARGLTGG</sequence>
<dbReference type="Proteomes" id="UP000256661">
    <property type="component" value="Unassembled WGS sequence"/>
</dbReference>
<dbReference type="EMBL" id="QTTT01000001">
    <property type="protein sequence ID" value="REE99152.1"/>
    <property type="molecule type" value="Genomic_DNA"/>
</dbReference>
<dbReference type="Gene3D" id="3.40.190.10">
    <property type="entry name" value="Periplasmic binding protein-like II"/>
    <property type="match status" value="2"/>
</dbReference>
<keyword evidence="1" id="KW-0732">Signal</keyword>